<dbReference type="Gene3D" id="3.40.50.1820">
    <property type="entry name" value="alpha/beta hydrolase"/>
    <property type="match status" value="1"/>
</dbReference>
<dbReference type="SUPFAM" id="SSF53474">
    <property type="entry name" value="alpha/beta-Hydrolases"/>
    <property type="match status" value="1"/>
</dbReference>
<reference evidence="3" key="1">
    <citation type="journal article" date="2023" name="Mol. Phylogenet. Evol.">
        <title>Genome-scale phylogeny and comparative genomics of the fungal order Sordariales.</title>
        <authorList>
            <person name="Hensen N."/>
            <person name="Bonometti L."/>
            <person name="Westerberg I."/>
            <person name="Brannstrom I.O."/>
            <person name="Guillou S."/>
            <person name="Cros-Aarteil S."/>
            <person name="Calhoun S."/>
            <person name="Haridas S."/>
            <person name="Kuo A."/>
            <person name="Mondo S."/>
            <person name="Pangilinan J."/>
            <person name="Riley R."/>
            <person name="LaButti K."/>
            <person name="Andreopoulos B."/>
            <person name="Lipzen A."/>
            <person name="Chen C."/>
            <person name="Yan M."/>
            <person name="Daum C."/>
            <person name="Ng V."/>
            <person name="Clum A."/>
            <person name="Steindorff A."/>
            <person name="Ohm R.A."/>
            <person name="Martin F."/>
            <person name="Silar P."/>
            <person name="Natvig D.O."/>
            <person name="Lalanne C."/>
            <person name="Gautier V."/>
            <person name="Ament-Velasquez S.L."/>
            <person name="Kruys A."/>
            <person name="Hutchinson M.I."/>
            <person name="Powell A.J."/>
            <person name="Barry K."/>
            <person name="Miller A.N."/>
            <person name="Grigoriev I.V."/>
            <person name="Debuchy R."/>
            <person name="Gladieux P."/>
            <person name="Hiltunen Thoren M."/>
            <person name="Johannesson H."/>
        </authorList>
    </citation>
    <scope>NUCLEOTIDE SEQUENCE [LARGE SCALE GENOMIC DNA]</scope>
    <source>
        <strain evidence="3">CBS 340.73</strain>
    </source>
</reference>
<comment type="caution">
    <text evidence="2">The sequence shown here is derived from an EMBL/GenBank/DDBJ whole genome shotgun (WGS) entry which is preliminary data.</text>
</comment>
<keyword evidence="3" id="KW-1185">Reference proteome</keyword>
<proteinExistence type="predicted"/>
<feature type="region of interest" description="Disordered" evidence="1">
    <location>
        <begin position="1"/>
        <end position="24"/>
    </location>
</feature>
<evidence type="ECO:0000313" key="3">
    <source>
        <dbReference type="Proteomes" id="UP001303473"/>
    </source>
</evidence>
<dbReference type="EMBL" id="MU853831">
    <property type="protein sequence ID" value="KAK3938375.1"/>
    <property type="molecule type" value="Genomic_DNA"/>
</dbReference>
<protein>
    <submittedName>
        <fullName evidence="2">Uncharacterized protein</fullName>
    </submittedName>
</protein>
<sequence>MASSKNSYDPKTTDPPLLERSSEIKSYTTTRATYPGLRVFFRRHQQADRLPKSPAPIPLLVFIHGLGGSVAQFHPLLTSLTPIASCLAVDLPGCG</sequence>
<dbReference type="AlphaFoldDB" id="A0AAN6S2T0"/>
<dbReference type="InterPro" id="IPR029058">
    <property type="entry name" value="AB_hydrolase_fold"/>
</dbReference>
<evidence type="ECO:0000313" key="2">
    <source>
        <dbReference type="EMBL" id="KAK3938375.1"/>
    </source>
</evidence>
<name>A0AAN6S2T0_9PEZI</name>
<feature type="compositionally biased region" description="Polar residues" evidence="1">
    <location>
        <begin position="1"/>
        <end position="10"/>
    </location>
</feature>
<evidence type="ECO:0000256" key="1">
    <source>
        <dbReference type="SAM" id="MobiDB-lite"/>
    </source>
</evidence>
<accession>A0AAN6S2T0</accession>
<feature type="non-terminal residue" evidence="2">
    <location>
        <position position="95"/>
    </location>
</feature>
<dbReference type="Proteomes" id="UP001303473">
    <property type="component" value="Unassembled WGS sequence"/>
</dbReference>
<gene>
    <name evidence="2" type="ORF">QBC46DRAFT_355937</name>
</gene>
<organism evidence="2 3">
    <name type="scientific">Diplogelasinospora grovesii</name>
    <dbReference type="NCBI Taxonomy" id="303347"/>
    <lineage>
        <taxon>Eukaryota</taxon>
        <taxon>Fungi</taxon>
        <taxon>Dikarya</taxon>
        <taxon>Ascomycota</taxon>
        <taxon>Pezizomycotina</taxon>
        <taxon>Sordariomycetes</taxon>
        <taxon>Sordariomycetidae</taxon>
        <taxon>Sordariales</taxon>
        <taxon>Diplogelasinosporaceae</taxon>
        <taxon>Diplogelasinospora</taxon>
    </lineage>
</organism>